<dbReference type="EMBL" id="KN275957">
    <property type="protein sequence ID" value="KGM92745.1"/>
    <property type="molecule type" value="Genomic_DNA"/>
</dbReference>
<dbReference type="GeneID" id="22587100"/>
<feature type="compositionally biased region" description="Polar residues" evidence="1">
    <location>
        <begin position="46"/>
        <end position="60"/>
    </location>
</feature>
<sequence length="218" mass="24210">MSLWPSPGEKHDVEMDPEERSLMTFSDVEHNRDKERPGRKYHHENNTGNLSTTPEPETSILGSINESASEVPVKSWATWQSRSVTSNASGGREIGEKRRREPWDANNLVSIWLALFGMESSSPVSQSLCTARFLSFDHCPYLLSCPSCLRMFKSVTALTAHCESAPVRCKINKDKNYAAIMDEISAGLIGADGENEDGSVRYRTISAEEAGIDLKKVD</sequence>
<dbReference type="AlphaFoldDB" id="A0A0A0HZJ5"/>
<dbReference type="eggNOG" id="ENOG502SAH5">
    <property type="taxonomic scope" value="Eukaryota"/>
</dbReference>
<keyword evidence="3" id="KW-1185">Reference proteome</keyword>
<evidence type="ECO:0000313" key="3">
    <source>
        <dbReference type="Proteomes" id="UP000001628"/>
    </source>
</evidence>
<evidence type="ECO:0000313" key="2">
    <source>
        <dbReference type="EMBL" id="KGM92745.1"/>
    </source>
</evidence>
<feature type="compositionally biased region" description="Basic and acidic residues" evidence="1">
    <location>
        <begin position="8"/>
        <end position="38"/>
    </location>
</feature>
<name>A0A0A0HZJ5_PARBD</name>
<gene>
    <name evidence="2" type="ORF">PADG_11203</name>
</gene>
<dbReference type="RefSeq" id="XP_010756798.1">
    <property type="nucleotide sequence ID" value="XM_010758496.1"/>
</dbReference>
<dbReference type="InParanoid" id="A0A0A0HZJ5"/>
<dbReference type="HOGENOM" id="CLU_1267237_0_0_1"/>
<dbReference type="OrthoDB" id="8117402at2759"/>
<dbReference type="VEuPathDB" id="FungiDB:PADG_11203"/>
<dbReference type="Proteomes" id="UP000001628">
    <property type="component" value="Unassembled WGS sequence"/>
</dbReference>
<dbReference type="STRING" id="502780.A0A0A0HZJ5"/>
<evidence type="ECO:0008006" key="4">
    <source>
        <dbReference type="Google" id="ProtNLM"/>
    </source>
</evidence>
<protein>
    <recommendedName>
        <fullName evidence="4">C2H2-type domain-containing protein</fullName>
    </recommendedName>
</protein>
<proteinExistence type="predicted"/>
<organism evidence="2 3">
    <name type="scientific">Paracoccidioides brasiliensis (strain Pb18)</name>
    <dbReference type="NCBI Taxonomy" id="502780"/>
    <lineage>
        <taxon>Eukaryota</taxon>
        <taxon>Fungi</taxon>
        <taxon>Dikarya</taxon>
        <taxon>Ascomycota</taxon>
        <taxon>Pezizomycotina</taxon>
        <taxon>Eurotiomycetes</taxon>
        <taxon>Eurotiomycetidae</taxon>
        <taxon>Onygenales</taxon>
        <taxon>Ajellomycetaceae</taxon>
        <taxon>Paracoccidioides</taxon>
    </lineage>
</organism>
<dbReference type="KEGG" id="pbn:PADG_11203"/>
<reference evidence="2 3" key="1">
    <citation type="journal article" date="2011" name="PLoS Genet.">
        <title>Comparative genomic analysis of human fungal pathogens causing paracoccidioidomycosis.</title>
        <authorList>
            <person name="Desjardins C.A."/>
            <person name="Champion M.D."/>
            <person name="Holder J.W."/>
            <person name="Muszewska A."/>
            <person name="Goldberg J."/>
            <person name="Bailao A.M."/>
            <person name="Brigido M.M."/>
            <person name="Ferreira M.E."/>
            <person name="Garcia A.M."/>
            <person name="Grynberg M."/>
            <person name="Gujja S."/>
            <person name="Heiman D.I."/>
            <person name="Henn M.R."/>
            <person name="Kodira C.D."/>
            <person name="Leon-Narvaez H."/>
            <person name="Longo L.V."/>
            <person name="Ma L.J."/>
            <person name="Malavazi I."/>
            <person name="Matsuo A.L."/>
            <person name="Morais F.V."/>
            <person name="Pereira M."/>
            <person name="Rodriguez-Brito S."/>
            <person name="Sakthikumar S."/>
            <person name="Salem-Izacc S.M."/>
            <person name="Sykes S.M."/>
            <person name="Teixeira M.M."/>
            <person name="Vallejo M.C."/>
            <person name="Walter M.E."/>
            <person name="Yandava C."/>
            <person name="Young S."/>
            <person name="Zeng Q."/>
            <person name="Zucker J."/>
            <person name="Felipe M.S."/>
            <person name="Goldman G.H."/>
            <person name="Haas B.J."/>
            <person name="McEwen J.G."/>
            <person name="Nino-Vega G."/>
            <person name="Puccia R."/>
            <person name="San-Blas G."/>
            <person name="Soares C.M."/>
            <person name="Birren B.W."/>
            <person name="Cuomo C.A."/>
        </authorList>
    </citation>
    <scope>NUCLEOTIDE SEQUENCE [LARGE SCALE GENOMIC DNA]</scope>
    <source>
        <strain evidence="2 3">Pb18</strain>
    </source>
</reference>
<evidence type="ECO:0000256" key="1">
    <source>
        <dbReference type="SAM" id="MobiDB-lite"/>
    </source>
</evidence>
<feature type="region of interest" description="Disordered" evidence="1">
    <location>
        <begin position="1"/>
        <end position="60"/>
    </location>
</feature>
<accession>A0A0A0HZJ5</accession>